<evidence type="ECO:0008006" key="8">
    <source>
        <dbReference type="Google" id="ProtNLM"/>
    </source>
</evidence>
<feature type="domain" description="Disease resistance protein At4g27190-like leucine-rich repeats" evidence="5">
    <location>
        <begin position="949"/>
        <end position="1077"/>
    </location>
</feature>
<evidence type="ECO:0000256" key="3">
    <source>
        <dbReference type="SAM" id="MobiDB-lite"/>
    </source>
</evidence>
<protein>
    <recommendedName>
        <fullName evidence="8">AAA+ ATPase domain-containing protein</fullName>
    </recommendedName>
</protein>
<feature type="domain" description="Disease resistance protein At4g27190-like leucine-rich repeats" evidence="5">
    <location>
        <begin position="1359"/>
        <end position="1502"/>
    </location>
</feature>
<dbReference type="InterPro" id="IPR050905">
    <property type="entry name" value="Plant_NBS-LRR"/>
</dbReference>
<dbReference type="Pfam" id="PF00931">
    <property type="entry name" value="NB-ARC"/>
    <property type="match status" value="1"/>
</dbReference>
<evidence type="ECO:0000256" key="1">
    <source>
        <dbReference type="ARBA" id="ARBA00022821"/>
    </source>
</evidence>
<keyword evidence="7" id="KW-1185">Reference proteome</keyword>
<evidence type="ECO:0000259" key="4">
    <source>
        <dbReference type="Pfam" id="PF00931"/>
    </source>
</evidence>
<feature type="domain" description="Disease resistance protein At4g27190-like leucine-rich repeats" evidence="5">
    <location>
        <begin position="1118"/>
        <end position="1262"/>
    </location>
</feature>
<evidence type="ECO:0000256" key="2">
    <source>
        <dbReference type="SAM" id="Coils"/>
    </source>
</evidence>
<keyword evidence="1" id="KW-0611">Plant defense</keyword>
<dbReference type="GO" id="GO:0043531">
    <property type="term" value="F:ADP binding"/>
    <property type="evidence" value="ECO:0007669"/>
    <property type="project" value="InterPro"/>
</dbReference>
<dbReference type="FunFam" id="3.40.50.300:FF:001091">
    <property type="entry name" value="Probable disease resistance protein At1g61300"/>
    <property type="match status" value="1"/>
</dbReference>
<proteinExistence type="predicted"/>
<comment type="caution">
    <text evidence="6">The sequence shown here is derived from an EMBL/GenBank/DDBJ whole genome shotgun (WGS) entry which is preliminary data.</text>
</comment>
<accession>A0A8X7ZUE0</accession>
<feature type="domain" description="Disease resistance protein At4g27190-like leucine-rich repeats" evidence="5">
    <location>
        <begin position="1503"/>
        <end position="1605"/>
    </location>
</feature>
<feature type="compositionally biased region" description="Polar residues" evidence="3">
    <location>
        <begin position="2299"/>
        <end position="2308"/>
    </location>
</feature>
<dbReference type="InterPro" id="IPR057135">
    <property type="entry name" value="At4g27190-like_LRR"/>
</dbReference>
<evidence type="ECO:0000313" key="6">
    <source>
        <dbReference type="EMBL" id="KAG6775290.1"/>
    </source>
</evidence>
<feature type="compositionally biased region" description="Polar residues" evidence="3">
    <location>
        <begin position="2392"/>
        <end position="2405"/>
    </location>
</feature>
<sequence>MVLENIISTIGLFSEHSVVPIAREINYCFKYNHNFENLKREVKKLKSAQLRVQHLVDDARNNGEAILEDVIKWLSLVEEASEKVEREILEDEDRARKKCFIGLCPDLKARYQCSKKAKAETRFVASLLDERDVFSTVSHRAAPKGMEAISFRSFDAMPSRTPVLKEIMNAFTTADVNMVGVYGMGGMGKTTLVKEAARQAIKEKLFNQVVFATITQTPDIKKIQGQIADQLSLKFDEESECGRAGRLRQRLKQEQKILIILDDLWKSLDLEAVGIPLKDEHEGCKMLVTSREFDVLSCGMDIQKNFPINALSEEETWELFKKMAGDHVEHPDLQSLAIEVAKKCAGLPVAIVTVARALKNKNLSQWKNALRELKRPSPRNFAGVQEDVYAAIELSYNHLESKELKSTFLLCSRMGYNASTRDLLKYGMGLGLFSGFVTVEEAQDRVHSLVHKLKASGLLLENHSDWQFSMHDAVRDVAISIAFRDCHVFVGGDEVEPKWSAKIRLKKYKEIWLSSNIELLREMEYPQLKLLHVRSEDPSLEISSNICRGMHKLKVLVLTNMSLPSSLHFLKNLRTLCVHQSSLGEIADIGELKKLEILSFAKSNIKHLPRQIGQLTKLRMLDLSDCFELDVIPPNIFSNLSMLEELCMGNSFHHWATEGEDNASLVELDHLPHLTNVDIHVLDSHVMSKGMLSKRLERFRIFIGDVWDWDGVYQSLRTLKLRLNTSASHLEHGVLMLLKITQDLYLLELKGVNNVVSELDTEGFLQLRHLHLHNSTDIQYIINTSSEVPSHVFPVLESLFLYNLVSLEKLCHGILTAGSFRKLAIIEVGNCVKLKHLFPFSIAQGLSQLQTINISFCLTMEEIVAEEGDEFEDSCTEIDVMEFNQLSSLSLRCLPHLKNFCSREKTSRLCQAQLNPVATSVGLQSKEISEDEPRNPLQLFCEKILIPKLKKLELVSINVEKFWHGQLHRENTFPVQNLQTLYVDDCHSLKYLFSASMVKSLVQLKYLTVRNCKSMEEIISVEGVEEVEMMSEMCFDKLEDVDLSDLPRLTRFCAGSLIKCAVLKQLYICYCPEFKTFISGPDSANMTVDVEPGELHSRESDHNAVQPLFDEKVAFPSLAEIKISHIESLEKMWHNQPAEDSFCQLRSVTISSCKRLVRVFPSILLETFRMVEMLDISHCPLLEEIFDLEETSASGSFQLRDLSLIGLGKLKHIWNKDPQGTLSFQNLHALKVSDCNVLKNLFPFSIARELVQLEKLKIEQCGKLEEIIVKVDHGEAAHCFVFPLLTSLKLQELPEFRNLYPGKHTWKYPMLKRLAVSDCCNVALFGSKFLKSQETQGEVQLGIPAQQPLFFVEKVISNLEELSLGGKNTTASIIWHHQLPIECYSSLKVLKLHDFGVKSDPISFGFLQRLRNLETLSVTHSSFKKLFLYKGHSSFKKLPSIREVGGEERRALARLKNLTIHAVHDIKHIWKQDHLLAPILQNLKTLKVKDCHSLVSLAPSYVCFQNLTTLDIQSCLGLLNLFTSSTAKSLVQLVKLTIAHCKKMTVVVARQGGDEADDEIIFSKLEYLELLDLQNLTSFCFENHAFRFPSLKEMVVEECPNMKSFSPGVLSTPKLQGVHWKKYSKNTVHWHGNLDITIQHLYTEMVGFDGVKRLKVSDFPQLKERWQYQLPFNFFRKLTNLTVDEYCYLPDALPSTLLQFMNDLQELQVRNCDLLEGVFDLKGLSPEEGRVWLPLLYELNLIGLSRLRHICNTDPQGILEFRNLNFLEVDDCSSLRNIFTPSMALSLVHLQKIVIRNCDKMEEIITKERAGEEEAMDKIIFPVLKVIILESLPELSNIYSGSGVLNLTSLEEICIDGCPNMKIFISSLIEEPEPNSVDKGNEQRQGQGDNYNFTALLNYKVAFPELKKLRVDWNAIMEVTQRGQFRTEFFYRLKVLELVRFPIDCVDFPSWFLQRFNILESLVVCDASFKEIVRLEEMSSRPNQVFAQLRVLELYKLPELMHQSKESSQACQIFQNLEILRVSECGTLKTLIPMSISFRCLMTLEVSKCNGLASLMSSSTAKNLVQLTSMTVVECETIEVVVANDENEAENEIVFHKLEILAFHCLPSLTSFYMQNCALMFPSLERVYIDQCPKMELFSRGVINTPKLERVQLTEGDSTGFWKDDLNLTIHNLFVKKLTRFHLLGYGMAQSKLPSSSRQPSLARETIAAHKNQKCAVSEGPASENLHVNENPDAGKASHPVIETSTNLIIKEQAMRNGLMKPGPQVTSIYQDSQATLNDKEDREQCQSPLAPIDIEAPISQQVQNDSQATDEKEFPQDQFMTASSSQQKSVVLVSPPSAAEQSLASTSASSINETSTQKLASHTSSRQTSETITEIESLFATMEQLVRPCPVSSSQPESSANTYAESYESDVGSPDSHVYSMGLIKKILMKPLTEVARSPDGLLLLATMKNLKKSDLLNSQQLEIIQAYIDNFDSLVSNHPLYEHQIDRTSALKCSIEHKKKGISDLKNHYGDLINNASSLAAEKEALKKRLDEIAKEEIHIREDVEDVRTQLMSWKAELETHMKALPEALRQQNEAENRTNNSNDYWGKIRNLFA</sequence>
<dbReference type="OrthoDB" id="1747797at2759"/>
<feature type="region of interest" description="Disordered" evidence="3">
    <location>
        <begin position="2389"/>
        <end position="2412"/>
    </location>
</feature>
<feature type="domain" description="Disease resistance protein At4g27190-like leucine-rich repeats" evidence="5">
    <location>
        <begin position="1906"/>
        <end position="2036"/>
    </location>
</feature>
<dbReference type="EMBL" id="JAAWWB010000009">
    <property type="protein sequence ID" value="KAG6775290.1"/>
    <property type="molecule type" value="Genomic_DNA"/>
</dbReference>
<dbReference type="PANTHER" id="PTHR33463">
    <property type="entry name" value="NB-ARC DOMAIN-CONTAINING PROTEIN-RELATED"/>
    <property type="match status" value="1"/>
</dbReference>
<organism evidence="6 7">
    <name type="scientific">Populus tomentosa</name>
    <name type="common">Chinese white poplar</name>
    <dbReference type="NCBI Taxonomy" id="118781"/>
    <lineage>
        <taxon>Eukaryota</taxon>
        <taxon>Viridiplantae</taxon>
        <taxon>Streptophyta</taxon>
        <taxon>Embryophyta</taxon>
        <taxon>Tracheophyta</taxon>
        <taxon>Spermatophyta</taxon>
        <taxon>Magnoliopsida</taxon>
        <taxon>eudicotyledons</taxon>
        <taxon>Gunneridae</taxon>
        <taxon>Pentapetalae</taxon>
        <taxon>rosids</taxon>
        <taxon>fabids</taxon>
        <taxon>Malpighiales</taxon>
        <taxon>Salicaceae</taxon>
        <taxon>Saliceae</taxon>
        <taxon>Populus</taxon>
    </lineage>
</organism>
<dbReference type="InterPro" id="IPR002182">
    <property type="entry name" value="NB-ARC"/>
</dbReference>
<feature type="domain" description="Disease resistance protein At4g27190-like leucine-rich repeats" evidence="5">
    <location>
        <begin position="1652"/>
        <end position="1799"/>
    </location>
</feature>
<dbReference type="Pfam" id="PF23247">
    <property type="entry name" value="LRR_RPS2"/>
    <property type="match status" value="7"/>
</dbReference>
<evidence type="ECO:0000313" key="7">
    <source>
        <dbReference type="Proteomes" id="UP000886885"/>
    </source>
</evidence>
<name>A0A8X7ZUE0_POPTO</name>
<keyword evidence="2" id="KW-0175">Coiled coil</keyword>
<feature type="domain" description="Disease resistance protein At4g27190-like leucine-rich repeats" evidence="5">
    <location>
        <begin position="806"/>
        <end position="917"/>
    </location>
</feature>
<dbReference type="GO" id="GO:0006952">
    <property type="term" value="P:defense response"/>
    <property type="evidence" value="ECO:0007669"/>
    <property type="project" value="UniProtKB-KW"/>
</dbReference>
<feature type="domain" description="NB-ARC" evidence="4">
    <location>
        <begin position="165"/>
        <end position="326"/>
    </location>
</feature>
<dbReference type="Proteomes" id="UP000886885">
    <property type="component" value="Chromosome 5A"/>
</dbReference>
<reference evidence="6" key="1">
    <citation type="journal article" date="2020" name="bioRxiv">
        <title>Hybrid origin of Populus tomentosa Carr. identified through genome sequencing and phylogenomic analysis.</title>
        <authorList>
            <person name="An X."/>
            <person name="Gao K."/>
            <person name="Chen Z."/>
            <person name="Li J."/>
            <person name="Yang X."/>
            <person name="Yang X."/>
            <person name="Zhou J."/>
            <person name="Guo T."/>
            <person name="Zhao T."/>
            <person name="Huang S."/>
            <person name="Miao D."/>
            <person name="Khan W.U."/>
            <person name="Rao P."/>
            <person name="Ye M."/>
            <person name="Lei B."/>
            <person name="Liao W."/>
            <person name="Wang J."/>
            <person name="Ji L."/>
            <person name="Li Y."/>
            <person name="Guo B."/>
            <person name="Mustafa N.S."/>
            <person name="Li S."/>
            <person name="Yun Q."/>
            <person name="Keller S.R."/>
            <person name="Mao J."/>
            <person name="Zhang R."/>
            <person name="Strauss S.H."/>
        </authorList>
    </citation>
    <scope>NUCLEOTIDE SEQUENCE</scope>
    <source>
        <strain evidence="6">GM15</strain>
        <tissue evidence="6">Leaf</tissue>
    </source>
</reference>
<gene>
    <name evidence="6" type="ORF">POTOM_018734</name>
</gene>
<evidence type="ECO:0000259" key="5">
    <source>
        <dbReference type="Pfam" id="PF23247"/>
    </source>
</evidence>
<feature type="region of interest" description="Disordered" evidence="3">
    <location>
        <begin position="2342"/>
        <end position="2372"/>
    </location>
</feature>
<dbReference type="PANTHER" id="PTHR33463:SF198">
    <property type="entry name" value="RPP4C3"/>
    <property type="match status" value="1"/>
</dbReference>
<feature type="region of interest" description="Disordered" evidence="3">
    <location>
        <begin position="2291"/>
        <end position="2315"/>
    </location>
</feature>
<feature type="coiled-coil region" evidence="2">
    <location>
        <begin position="2511"/>
        <end position="2538"/>
    </location>
</feature>